<keyword evidence="4" id="KW-0175">Coiled coil</keyword>
<evidence type="ECO:0000256" key="4">
    <source>
        <dbReference type="SAM" id="Coils"/>
    </source>
</evidence>
<dbReference type="InterPro" id="IPR013126">
    <property type="entry name" value="Hsp_70_fam"/>
</dbReference>
<dbReference type="Proteomes" id="UP000596660">
    <property type="component" value="Unplaced"/>
</dbReference>
<dbReference type="GO" id="GO:0005524">
    <property type="term" value="F:ATP binding"/>
    <property type="evidence" value="ECO:0007669"/>
    <property type="project" value="UniProtKB-KW"/>
</dbReference>
<reference evidence="5" key="2">
    <citation type="submission" date="2021-03" db="UniProtKB">
        <authorList>
            <consortium name="EnsemblPlants"/>
        </authorList>
    </citation>
    <scope>IDENTIFICATION</scope>
</reference>
<evidence type="ECO:0000313" key="6">
    <source>
        <dbReference type="Proteomes" id="UP000596660"/>
    </source>
</evidence>
<dbReference type="Gramene" id="AUR62013418-RA">
    <property type="protein sequence ID" value="AUR62013418-RA:cds"/>
    <property type="gene ID" value="AUR62013418"/>
</dbReference>
<keyword evidence="2" id="KW-0547">Nucleotide-binding</keyword>
<dbReference type="FunFam" id="3.30.420.40:FF:000028">
    <property type="entry name" value="heat shock 70 kDa protein-like"/>
    <property type="match status" value="1"/>
</dbReference>
<name>A0A803LHH1_CHEQI</name>
<dbReference type="SUPFAM" id="SSF53067">
    <property type="entry name" value="Actin-like ATPase domain"/>
    <property type="match status" value="1"/>
</dbReference>
<dbReference type="Pfam" id="PF00012">
    <property type="entry name" value="HSP70"/>
    <property type="match status" value="1"/>
</dbReference>
<dbReference type="PRINTS" id="PR00301">
    <property type="entry name" value="HEATSHOCK70"/>
</dbReference>
<accession>A0A803LHH1</accession>
<protein>
    <submittedName>
        <fullName evidence="5">Uncharacterized protein</fullName>
    </submittedName>
</protein>
<dbReference type="PANTHER" id="PTHR19375">
    <property type="entry name" value="HEAT SHOCK PROTEIN 70KDA"/>
    <property type="match status" value="1"/>
</dbReference>
<feature type="coiled-coil region" evidence="4">
    <location>
        <begin position="207"/>
        <end position="234"/>
    </location>
</feature>
<comment type="similarity">
    <text evidence="1">Belongs to the heat shock protein 70 family.</text>
</comment>
<organism evidence="5 6">
    <name type="scientific">Chenopodium quinoa</name>
    <name type="common">Quinoa</name>
    <dbReference type="NCBI Taxonomy" id="63459"/>
    <lineage>
        <taxon>Eukaryota</taxon>
        <taxon>Viridiplantae</taxon>
        <taxon>Streptophyta</taxon>
        <taxon>Embryophyta</taxon>
        <taxon>Tracheophyta</taxon>
        <taxon>Spermatophyta</taxon>
        <taxon>Magnoliopsida</taxon>
        <taxon>eudicotyledons</taxon>
        <taxon>Gunneridae</taxon>
        <taxon>Pentapetalae</taxon>
        <taxon>Caryophyllales</taxon>
        <taxon>Chenopodiaceae</taxon>
        <taxon>Chenopodioideae</taxon>
        <taxon>Atripliceae</taxon>
        <taxon>Chenopodium</taxon>
    </lineage>
</organism>
<keyword evidence="3" id="KW-0067">ATP-binding</keyword>
<dbReference type="InterPro" id="IPR043129">
    <property type="entry name" value="ATPase_NBD"/>
</dbReference>
<dbReference type="EnsemblPlants" id="AUR62013418-RA">
    <property type="protein sequence ID" value="AUR62013418-RA:cds"/>
    <property type="gene ID" value="AUR62013418"/>
</dbReference>
<dbReference type="GO" id="GO:0140662">
    <property type="term" value="F:ATP-dependent protein folding chaperone"/>
    <property type="evidence" value="ECO:0007669"/>
    <property type="project" value="InterPro"/>
</dbReference>
<reference evidence="5" key="1">
    <citation type="journal article" date="2017" name="Nature">
        <title>The genome of Chenopodium quinoa.</title>
        <authorList>
            <person name="Jarvis D.E."/>
            <person name="Ho Y.S."/>
            <person name="Lightfoot D.J."/>
            <person name="Schmoeckel S.M."/>
            <person name="Li B."/>
            <person name="Borm T.J.A."/>
            <person name="Ohyanagi H."/>
            <person name="Mineta K."/>
            <person name="Michell C.T."/>
            <person name="Saber N."/>
            <person name="Kharbatia N.M."/>
            <person name="Rupper R.R."/>
            <person name="Sharp A.R."/>
            <person name="Dally N."/>
            <person name="Boughton B.A."/>
            <person name="Woo Y.H."/>
            <person name="Gao G."/>
            <person name="Schijlen E.G.W.M."/>
            <person name="Guo X."/>
            <person name="Momin A.A."/>
            <person name="Negrao S."/>
            <person name="Al-Babili S."/>
            <person name="Gehring C."/>
            <person name="Roessner U."/>
            <person name="Jung C."/>
            <person name="Murphy K."/>
            <person name="Arold S.T."/>
            <person name="Gojobori T."/>
            <person name="van der Linden C.G."/>
            <person name="van Loo E.N."/>
            <person name="Jellen E.N."/>
            <person name="Maughan P.J."/>
            <person name="Tester M."/>
        </authorList>
    </citation>
    <scope>NUCLEOTIDE SEQUENCE [LARGE SCALE GENOMIC DNA]</scope>
    <source>
        <strain evidence="5">cv. PI 614886</strain>
    </source>
</reference>
<evidence type="ECO:0000256" key="3">
    <source>
        <dbReference type="ARBA" id="ARBA00022840"/>
    </source>
</evidence>
<evidence type="ECO:0000313" key="5">
    <source>
        <dbReference type="EnsemblPlants" id="AUR62013418-RA:cds"/>
    </source>
</evidence>
<dbReference type="AlphaFoldDB" id="A0A803LHH1"/>
<keyword evidence="6" id="KW-1185">Reference proteome</keyword>
<evidence type="ECO:0000256" key="1">
    <source>
        <dbReference type="ARBA" id="ARBA00007381"/>
    </source>
</evidence>
<sequence length="294" mass="33129">MESDWGWPAIGIDLGDRFSRVAIWQHGKVEIIVNDQGNRKTLSYVAFTDNEHLIGDAAKNQSSQNPAITIFGAAAKDSSLESSTSLILNDIDSLLEDLYKVSKKKSISISSSKVQFLKLLEEIRRNPNDLHFTGELSQLLQDFHPSLPMHSLTVIKSLEEDILASQHRFMEWTKKEVAAPLKLREAGTIQSRLVNIKNQILQKTSSRDQLRSRIAETDKEIAKLMNCKSQLEKDHCLADQDLGRLTRSICPQVDVARQKSAQLAHLREASNFKAKAWFSLEAALDSFANYLKNL</sequence>
<proteinExistence type="inferred from homology"/>
<dbReference type="Gene3D" id="3.30.420.40">
    <property type="match status" value="1"/>
</dbReference>
<evidence type="ECO:0000256" key="2">
    <source>
        <dbReference type="ARBA" id="ARBA00022741"/>
    </source>
</evidence>